<accession>A0ABW1Y0J2</accession>
<dbReference type="EMBL" id="JBHSUW010000001">
    <property type="protein sequence ID" value="MFC6503883.1"/>
    <property type="molecule type" value="Genomic_DNA"/>
</dbReference>
<comment type="caution">
    <text evidence="3">The sequence shown here is derived from an EMBL/GenBank/DDBJ whole genome shotgun (WGS) entry which is preliminary data.</text>
</comment>
<feature type="chain" id="PRO_5046911449" evidence="1">
    <location>
        <begin position="42"/>
        <end position="163"/>
    </location>
</feature>
<dbReference type="Gene3D" id="1.10.530.10">
    <property type="match status" value="1"/>
</dbReference>
<gene>
    <name evidence="3" type="ORF">ACFQFF_20845</name>
</gene>
<evidence type="ECO:0000259" key="2">
    <source>
        <dbReference type="Pfam" id="PF01464"/>
    </source>
</evidence>
<dbReference type="RefSeq" id="WP_193448778.1">
    <property type="nucleotide sequence ID" value="NZ_BMUJ01000001.1"/>
</dbReference>
<feature type="domain" description="Transglycosylase SLT" evidence="2">
    <location>
        <begin position="89"/>
        <end position="160"/>
    </location>
</feature>
<keyword evidence="1" id="KW-0732">Signal</keyword>
<dbReference type="SUPFAM" id="SSF53955">
    <property type="entry name" value="Lysozyme-like"/>
    <property type="match status" value="1"/>
</dbReference>
<sequence length="163" mass="16997">MSANGQNRHARTARLARKLAVAGTGAAVLALPLIGATSASAAAPAAAPAAATATTTYSNTLDGWIRESLDIMAQHGIPGTYEGIHRNILRESSGNPLAINNWDINAVNGTPSKGLLQVIDPTFQAYHVEGTSWDPYDPVANITAACNYAADRYGSIDNVFGAY</sequence>
<dbReference type="Proteomes" id="UP001596321">
    <property type="component" value="Unassembled WGS sequence"/>
</dbReference>
<evidence type="ECO:0000313" key="3">
    <source>
        <dbReference type="EMBL" id="MFC6503883.1"/>
    </source>
</evidence>
<evidence type="ECO:0000313" key="4">
    <source>
        <dbReference type="Proteomes" id="UP001596321"/>
    </source>
</evidence>
<proteinExistence type="predicted"/>
<feature type="signal peptide" evidence="1">
    <location>
        <begin position="1"/>
        <end position="41"/>
    </location>
</feature>
<organism evidence="3 4">
    <name type="scientific">Streptomyces plicatus</name>
    <dbReference type="NCBI Taxonomy" id="1922"/>
    <lineage>
        <taxon>Bacteria</taxon>
        <taxon>Bacillati</taxon>
        <taxon>Actinomycetota</taxon>
        <taxon>Actinomycetes</taxon>
        <taxon>Kitasatosporales</taxon>
        <taxon>Streptomycetaceae</taxon>
        <taxon>Streptomyces</taxon>
        <taxon>Streptomyces rochei group</taxon>
    </lineage>
</organism>
<reference evidence="4" key="1">
    <citation type="journal article" date="2019" name="Int. J. Syst. Evol. Microbiol.">
        <title>The Global Catalogue of Microorganisms (GCM) 10K type strain sequencing project: providing services to taxonomists for standard genome sequencing and annotation.</title>
        <authorList>
            <consortium name="The Broad Institute Genomics Platform"/>
            <consortium name="The Broad Institute Genome Sequencing Center for Infectious Disease"/>
            <person name="Wu L."/>
            <person name="Ma J."/>
        </authorList>
    </citation>
    <scope>NUCLEOTIDE SEQUENCE [LARGE SCALE GENOMIC DNA]</scope>
    <source>
        <strain evidence="4">JCM 4504</strain>
    </source>
</reference>
<protein>
    <submittedName>
        <fullName evidence="3">Transglycosylase SLT domain-containing protein</fullName>
    </submittedName>
</protein>
<name>A0ABW1Y0J2_STRPL</name>
<evidence type="ECO:0000256" key="1">
    <source>
        <dbReference type="SAM" id="SignalP"/>
    </source>
</evidence>
<dbReference type="Pfam" id="PF01464">
    <property type="entry name" value="SLT"/>
    <property type="match status" value="1"/>
</dbReference>
<keyword evidence="4" id="KW-1185">Reference proteome</keyword>
<dbReference type="InterPro" id="IPR008258">
    <property type="entry name" value="Transglycosylase_SLT_dom_1"/>
</dbReference>
<dbReference type="InterPro" id="IPR023346">
    <property type="entry name" value="Lysozyme-like_dom_sf"/>
</dbReference>